<dbReference type="PROSITE" id="PS50850">
    <property type="entry name" value="MFS"/>
    <property type="match status" value="1"/>
</dbReference>
<comment type="subcellular location">
    <subcellularLocation>
        <location evidence="1">Membrane</location>
        <topology evidence="1">Multi-pass membrane protein</topology>
    </subcellularLocation>
</comment>
<reference evidence="8 9" key="1">
    <citation type="journal article" date="2024" name="Commun. Biol.">
        <title>Comparative genomic analysis of thermophilic fungi reveals convergent evolutionary adaptations and gene losses.</title>
        <authorList>
            <person name="Steindorff A.S."/>
            <person name="Aguilar-Pontes M.V."/>
            <person name="Robinson A.J."/>
            <person name="Andreopoulos B."/>
            <person name="LaButti K."/>
            <person name="Kuo A."/>
            <person name="Mondo S."/>
            <person name="Riley R."/>
            <person name="Otillar R."/>
            <person name="Haridas S."/>
            <person name="Lipzen A."/>
            <person name="Grimwood J."/>
            <person name="Schmutz J."/>
            <person name="Clum A."/>
            <person name="Reid I.D."/>
            <person name="Moisan M.C."/>
            <person name="Butler G."/>
            <person name="Nguyen T.T.M."/>
            <person name="Dewar K."/>
            <person name="Conant G."/>
            <person name="Drula E."/>
            <person name="Henrissat B."/>
            <person name="Hansel C."/>
            <person name="Singer S."/>
            <person name="Hutchinson M.I."/>
            <person name="de Vries R.P."/>
            <person name="Natvig D.O."/>
            <person name="Powell A.J."/>
            <person name="Tsang A."/>
            <person name="Grigoriev I.V."/>
        </authorList>
    </citation>
    <scope>NUCLEOTIDE SEQUENCE [LARGE SCALE GENOMIC DNA]</scope>
    <source>
        <strain evidence="8 9">ATCC 24622</strain>
    </source>
</reference>
<feature type="transmembrane region" description="Helical" evidence="6">
    <location>
        <begin position="185"/>
        <end position="204"/>
    </location>
</feature>
<sequence length="642" mass="69253">MDPSPGQTVKNGRQSKVDYGTVSNPAGEASTDAPYSTRETGTISIGWSKWSLTLAYLGVFLMAFITSLEGQVTFSLSAFAVSSFHKHSLLSTVYVVQGVVNAVIKPPMAKIADVFGRLEAFSFSILLYVLGYVQMACSQNVETYASAQIFYSSGSTGLQILQQIFIADTSSLLNRALFSSLPDTPFLATVWIGPVIASCILSVASWRWGYGMWAIVLPLAFLPLALSLLVHSRKVKRSGLYDKEHRWRGPGSLRRLFTDLDILGILLLSTGLVLILVPLTLASRAERGWYNHGIITMIILGVVFLGLFVVCESRPSLAPHPLIPPRLLHSRTFCAGLGIGFFYFMVFYLSVQPYFYSYLLVVQNQTVAAAGQITQTFSFSSTVSAILVSLGIKRARRYKMFVVGGSVLSFCGICLMIYYRTEGASVPQLVVSQAALGAGCGIMHVSAQLAVQASATHSDRHDGQIPGSSSAALSAGHVASATAAFLTLVQVGGATGSAVSGAVWGRILPCRLYMYLPPAARPHASEIYASVVEALKYPRGGDERRAIDRAYQETMTTLLVVALCMCIPVVLLSLLVEDYQLDDAVSDTHMDPDGVVVGGTGEVVGVGIGERLAEDGGKRWWHGWNWSGEQTPSQQPLLSGRE</sequence>
<dbReference type="PANTHER" id="PTHR23501">
    <property type="entry name" value="MAJOR FACILITATOR SUPERFAMILY"/>
    <property type="match status" value="1"/>
</dbReference>
<protein>
    <recommendedName>
        <fullName evidence="7">Major facilitator superfamily (MFS) profile domain-containing protein</fullName>
    </recommendedName>
</protein>
<feature type="transmembrane region" description="Helical" evidence="6">
    <location>
        <begin position="400"/>
        <end position="419"/>
    </location>
</feature>
<dbReference type="PANTHER" id="PTHR23501:SF87">
    <property type="entry name" value="SIDEROPHORE IRON TRANSPORTER 2"/>
    <property type="match status" value="1"/>
</dbReference>
<keyword evidence="9" id="KW-1185">Reference proteome</keyword>
<feature type="transmembrane region" description="Helical" evidence="6">
    <location>
        <begin position="554"/>
        <end position="576"/>
    </location>
</feature>
<accession>A0ABR3Y0H9</accession>
<evidence type="ECO:0000256" key="3">
    <source>
        <dbReference type="ARBA" id="ARBA00022989"/>
    </source>
</evidence>
<gene>
    <name evidence="8" type="ORF">VTK73DRAFT_4167</name>
</gene>
<evidence type="ECO:0000256" key="1">
    <source>
        <dbReference type="ARBA" id="ARBA00004141"/>
    </source>
</evidence>
<feature type="transmembrane region" description="Helical" evidence="6">
    <location>
        <begin position="256"/>
        <end position="277"/>
    </location>
</feature>
<evidence type="ECO:0000256" key="6">
    <source>
        <dbReference type="SAM" id="Phobius"/>
    </source>
</evidence>
<dbReference type="InterPro" id="IPR036259">
    <property type="entry name" value="MFS_trans_sf"/>
</dbReference>
<feature type="compositionally biased region" description="Polar residues" evidence="5">
    <location>
        <begin position="1"/>
        <end position="14"/>
    </location>
</feature>
<dbReference type="EMBL" id="JAZHXJ010000024">
    <property type="protein sequence ID" value="KAL1881407.1"/>
    <property type="molecule type" value="Genomic_DNA"/>
</dbReference>
<dbReference type="Gene3D" id="1.20.1250.20">
    <property type="entry name" value="MFS general substrate transporter like domains"/>
    <property type="match status" value="2"/>
</dbReference>
<dbReference type="Pfam" id="PF07690">
    <property type="entry name" value="MFS_1"/>
    <property type="match status" value="1"/>
</dbReference>
<evidence type="ECO:0000313" key="9">
    <source>
        <dbReference type="Proteomes" id="UP001586593"/>
    </source>
</evidence>
<dbReference type="InterPro" id="IPR011701">
    <property type="entry name" value="MFS"/>
</dbReference>
<evidence type="ECO:0000313" key="8">
    <source>
        <dbReference type="EMBL" id="KAL1881407.1"/>
    </source>
</evidence>
<feature type="transmembrane region" description="Helical" evidence="6">
    <location>
        <begin position="54"/>
        <end position="81"/>
    </location>
</feature>
<feature type="transmembrane region" description="Helical" evidence="6">
    <location>
        <begin position="332"/>
        <end position="355"/>
    </location>
</feature>
<keyword evidence="3 6" id="KW-1133">Transmembrane helix</keyword>
<feature type="domain" description="Major facilitator superfamily (MFS) profile" evidence="7">
    <location>
        <begin position="51"/>
        <end position="580"/>
    </location>
</feature>
<dbReference type="SUPFAM" id="SSF103473">
    <property type="entry name" value="MFS general substrate transporter"/>
    <property type="match status" value="2"/>
</dbReference>
<dbReference type="Proteomes" id="UP001586593">
    <property type="component" value="Unassembled WGS sequence"/>
</dbReference>
<dbReference type="InterPro" id="IPR020846">
    <property type="entry name" value="MFS_dom"/>
</dbReference>
<keyword evidence="2 6" id="KW-0812">Transmembrane</keyword>
<evidence type="ECO:0000259" key="7">
    <source>
        <dbReference type="PROSITE" id="PS50850"/>
    </source>
</evidence>
<organism evidence="8 9">
    <name type="scientific">Phialemonium thermophilum</name>
    <dbReference type="NCBI Taxonomy" id="223376"/>
    <lineage>
        <taxon>Eukaryota</taxon>
        <taxon>Fungi</taxon>
        <taxon>Dikarya</taxon>
        <taxon>Ascomycota</taxon>
        <taxon>Pezizomycotina</taxon>
        <taxon>Sordariomycetes</taxon>
        <taxon>Sordariomycetidae</taxon>
        <taxon>Cephalothecales</taxon>
        <taxon>Cephalothecaceae</taxon>
        <taxon>Phialemonium</taxon>
    </lineage>
</organism>
<proteinExistence type="predicted"/>
<name>A0ABR3Y0H9_9PEZI</name>
<feature type="transmembrane region" description="Helical" evidence="6">
    <location>
        <begin position="210"/>
        <end position="230"/>
    </location>
</feature>
<comment type="caution">
    <text evidence="8">The sequence shown here is derived from an EMBL/GenBank/DDBJ whole genome shotgun (WGS) entry which is preliminary data.</text>
</comment>
<keyword evidence="4 6" id="KW-0472">Membrane</keyword>
<feature type="transmembrane region" description="Helical" evidence="6">
    <location>
        <begin position="289"/>
        <end position="311"/>
    </location>
</feature>
<evidence type="ECO:0000256" key="5">
    <source>
        <dbReference type="SAM" id="MobiDB-lite"/>
    </source>
</evidence>
<feature type="transmembrane region" description="Helical" evidence="6">
    <location>
        <begin position="367"/>
        <end position="388"/>
    </location>
</feature>
<evidence type="ECO:0000256" key="4">
    <source>
        <dbReference type="ARBA" id="ARBA00023136"/>
    </source>
</evidence>
<evidence type="ECO:0000256" key="2">
    <source>
        <dbReference type="ARBA" id="ARBA00022692"/>
    </source>
</evidence>
<feature type="region of interest" description="Disordered" evidence="5">
    <location>
        <begin position="1"/>
        <end position="35"/>
    </location>
</feature>